<evidence type="ECO:0000313" key="2">
    <source>
        <dbReference type="EMBL" id="RUO25510.1"/>
    </source>
</evidence>
<dbReference type="AlphaFoldDB" id="A0A432W611"/>
<comment type="caution">
    <text evidence="2">The sequence shown here is derived from an EMBL/GenBank/DDBJ whole genome shotgun (WGS) entry which is preliminary data.</text>
</comment>
<dbReference type="Proteomes" id="UP000288293">
    <property type="component" value="Unassembled WGS sequence"/>
</dbReference>
<dbReference type="GO" id="GO:0004622">
    <property type="term" value="F:phosphatidylcholine lysophospholipase activity"/>
    <property type="evidence" value="ECO:0007669"/>
    <property type="project" value="TreeGrafter"/>
</dbReference>
<keyword evidence="2" id="KW-0378">Hydrolase</keyword>
<dbReference type="Gene3D" id="3.40.50.1820">
    <property type="entry name" value="alpha/beta hydrolase"/>
    <property type="match status" value="1"/>
</dbReference>
<dbReference type="GO" id="GO:0006660">
    <property type="term" value="P:phosphatidylserine catabolic process"/>
    <property type="evidence" value="ECO:0007669"/>
    <property type="project" value="TreeGrafter"/>
</dbReference>
<feature type="domain" description="Serine aminopeptidase S33" evidence="1">
    <location>
        <begin position="214"/>
        <end position="259"/>
    </location>
</feature>
<organism evidence="2 3">
    <name type="scientific">Aliidiomarina minuta</name>
    <dbReference type="NCBI Taxonomy" id="880057"/>
    <lineage>
        <taxon>Bacteria</taxon>
        <taxon>Pseudomonadati</taxon>
        <taxon>Pseudomonadota</taxon>
        <taxon>Gammaproteobacteria</taxon>
        <taxon>Alteromonadales</taxon>
        <taxon>Idiomarinaceae</taxon>
        <taxon>Aliidiomarina</taxon>
    </lineage>
</organism>
<dbReference type="SUPFAM" id="SSF53474">
    <property type="entry name" value="alpha/beta-Hydrolases"/>
    <property type="match status" value="1"/>
</dbReference>
<feature type="domain" description="Serine aminopeptidase S33" evidence="1">
    <location>
        <begin position="97"/>
        <end position="200"/>
    </location>
</feature>
<reference evidence="2 3" key="1">
    <citation type="journal article" date="2011" name="Front. Microbiol.">
        <title>Genomic signatures of strain selection and enhancement in Bacillus atrophaeus var. globigii, a historical biowarfare simulant.</title>
        <authorList>
            <person name="Gibbons H.S."/>
            <person name="Broomall S.M."/>
            <person name="McNew L.A."/>
            <person name="Daligault H."/>
            <person name="Chapman C."/>
            <person name="Bruce D."/>
            <person name="Karavis M."/>
            <person name="Krepps M."/>
            <person name="McGregor P.A."/>
            <person name="Hong C."/>
            <person name="Park K.H."/>
            <person name="Akmal A."/>
            <person name="Feldman A."/>
            <person name="Lin J.S."/>
            <person name="Chang W.E."/>
            <person name="Higgs B.W."/>
            <person name="Demirev P."/>
            <person name="Lindquist J."/>
            <person name="Liem A."/>
            <person name="Fochler E."/>
            <person name="Read T.D."/>
            <person name="Tapia R."/>
            <person name="Johnson S."/>
            <person name="Bishop-Lilly K.A."/>
            <person name="Detter C."/>
            <person name="Han C."/>
            <person name="Sozhamannan S."/>
            <person name="Rosenzweig C.N."/>
            <person name="Skowronski E.W."/>
        </authorList>
    </citation>
    <scope>NUCLEOTIDE SEQUENCE [LARGE SCALE GENOMIC DNA]</scope>
    <source>
        <strain evidence="2 3">MLST1</strain>
    </source>
</reference>
<dbReference type="PANTHER" id="PTHR12277">
    <property type="entry name" value="ALPHA/BETA HYDROLASE DOMAIN-CONTAINING PROTEIN"/>
    <property type="match status" value="1"/>
</dbReference>
<dbReference type="PANTHER" id="PTHR12277:SF194">
    <property type="entry name" value="FI04476P"/>
    <property type="match status" value="1"/>
</dbReference>
<dbReference type="InterPro" id="IPR022742">
    <property type="entry name" value="Hydrolase_4"/>
</dbReference>
<accession>A0A432W611</accession>
<evidence type="ECO:0000259" key="1">
    <source>
        <dbReference type="Pfam" id="PF12146"/>
    </source>
</evidence>
<dbReference type="GO" id="GO:0052651">
    <property type="term" value="P:monoacylglycerol catabolic process"/>
    <property type="evidence" value="ECO:0007669"/>
    <property type="project" value="TreeGrafter"/>
</dbReference>
<keyword evidence="3" id="KW-1185">Reference proteome</keyword>
<name>A0A432W611_9GAMM</name>
<dbReference type="InterPro" id="IPR029058">
    <property type="entry name" value="AB_hydrolase_fold"/>
</dbReference>
<proteinExistence type="predicted"/>
<protein>
    <submittedName>
        <fullName evidence="2">Alpha/beta hydrolase</fullName>
    </submittedName>
</protein>
<dbReference type="Pfam" id="PF12146">
    <property type="entry name" value="Hydrolase_4"/>
    <property type="match status" value="2"/>
</dbReference>
<evidence type="ECO:0000313" key="3">
    <source>
        <dbReference type="Proteomes" id="UP000288293"/>
    </source>
</evidence>
<dbReference type="EMBL" id="PIPL01000001">
    <property type="protein sequence ID" value="RUO25510.1"/>
    <property type="molecule type" value="Genomic_DNA"/>
</dbReference>
<dbReference type="GO" id="GO:0047372">
    <property type="term" value="F:monoacylglycerol lipase activity"/>
    <property type="evidence" value="ECO:0007669"/>
    <property type="project" value="TreeGrafter"/>
</dbReference>
<sequence length="281" mass="31171">MTQGRLFMWKKGIFICLMLVLSGCASIHLDESMLIRPTHTQPIEESIPEGYTFEEFEVKRRDDSLSYGVSVTNPENSVTILYFGGNQFDIPSQGGGLIERLTESNVNLVMFDRRGYGKSPGNPTVSLLMDDAVEVYDHVRSSVQGTLIVHGLSLGSFEASHVASQRTLDGLVLEGSATNVEQWSSLLIPWYAKPFVKVTIADELKQVDNLAVVKNQTAPLLVIVGDNDNQTPSRLSKRLFDNSKSDVKTLHIFEGGRHGNITAHPEFNAVYRQFVEQVVAL</sequence>
<gene>
    <name evidence="2" type="ORF">CWE09_01875</name>
</gene>
<dbReference type="PROSITE" id="PS51257">
    <property type="entry name" value="PROKAR_LIPOPROTEIN"/>
    <property type="match status" value="1"/>
</dbReference>